<gene>
    <name evidence="7" type="ORF">NV381_31070</name>
</gene>
<dbReference type="Gene3D" id="3.40.190.10">
    <property type="entry name" value="Periplasmic binding protein-like II"/>
    <property type="match status" value="1"/>
</dbReference>
<evidence type="ECO:0000313" key="7">
    <source>
        <dbReference type="EMBL" id="MCR8635657.1"/>
    </source>
</evidence>
<evidence type="ECO:0000256" key="3">
    <source>
        <dbReference type="ARBA" id="ARBA00022729"/>
    </source>
</evidence>
<dbReference type="InterPro" id="IPR039424">
    <property type="entry name" value="SBP_5"/>
</dbReference>
<sequence>MLNKKNKIWLHRLLILCCVIFVLVGCSKPSGSTDSKTANPDKGSDKSSKILTIGMPTDVVSFDIHNHNTILTEAVHINMFSYLFKRNSDLEIKPDLVESYKVIDDTTWEFKLRKGVTFHNGDPFTSADVKYTLERVAKDKGLKENPNYKQIKEVKIIDETNFQILTDGPQPALLNRLSRIGSGMLPKTYIEKNGFEYFLSNPIGTGPFKFVEWIRDDRVVLDAYDKYFEGRVKDWDRVVFRKIPEDSSRVNELLAGGVDIVANLPSNLVSVVNANDKTTMIKATSNRVGLLAVRSAKGMPTENPKVREAIDLAINKKALTETVLGGYATPTRTRVTPGNFGAEPSLFNTSLYDPDKAKQLLKEAGYANGLTLTLSSPTGVYTKDKEVSEMIQAMLGEVGIKVNLELMERSKFTEMRNAGKNKELFLASYGNSLFDADTALDVYRTEKAKTELTYSNQEVDDLLKAALINMNPKDRTAQYQRIQKIVAEERPHIYLYSEQGLYGAKKTINFKPRTDEMIYVPDITKK</sequence>
<evidence type="ECO:0000256" key="5">
    <source>
        <dbReference type="SAM" id="SignalP"/>
    </source>
</evidence>
<evidence type="ECO:0000256" key="2">
    <source>
        <dbReference type="ARBA" id="ARBA00022448"/>
    </source>
</evidence>
<evidence type="ECO:0000256" key="4">
    <source>
        <dbReference type="SAM" id="MobiDB-lite"/>
    </source>
</evidence>
<comment type="similarity">
    <text evidence="1">Belongs to the bacterial solute-binding protein 5 family.</text>
</comment>
<evidence type="ECO:0000259" key="6">
    <source>
        <dbReference type="Pfam" id="PF00496"/>
    </source>
</evidence>
<dbReference type="PIRSF" id="PIRSF002741">
    <property type="entry name" value="MppA"/>
    <property type="match status" value="1"/>
</dbReference>
<feature type="signal peptide" evidence="5">
    <location>
        <begin position="1"/>
        <end position="32"/>
    </location>
</feature>
<dbReference type="InterPro" id="IPR000914">
    <property type="entry name" value="SBP_5_dom"/>
</dbReference>
<keyword evidence="3 5" id="KW-0732">Signal</keyword>
<feature type="region of interest" description="Disordered" evidence="4">
    <location>
        <begin position="30"/>
        <end position="49"/>
    </location>
</feature>
<dbReference type="RefSeq" id="WP_258217202.1">
    <property type="nucleotide sequence ID" value="NZ_JANQBD010000030.1"/>
</dbReference>
<dbReference type="InterPro" id="IPR030678">
    <property type="entry name" value="Peptide/Ni-bd"/>
</dbReference>
<reference evidence="7 8" key="1">
    <citation type="submission" date="2022-08" db="EMBL/GenBank/DDBJ databases">
        <title>Paenibacillus endoradicis sp. nov., Paenibacillus radicibacter sp. nov and Paenibacillus pararadicis sp. nov., three cold-adapted plant growth-promoting bacteria isolated from root of Larix gmelinii in Great Khingan.</title>
        <authorList>
            <person name="Xue H."/>
        </authorList>
    </citation>
    <scope>NUCLEOTIDE SEQUENCE [LARGE SCALE GENOMIC DNA]</scope>
    <source>
        <strain evidence="7 8">N5-1-1-5</strain>
    </source>
</reference>
<organism evidence="7 8">
    <name type="scientific">Paenibacillus radicis</name>
    <name type="common">ex Xue et al. 2023</name>
    <dbReference type="NCBI Taxonomy" id="2972489"/>
    <lineage>
        <taxon>Bacteria</taxon>
        <taxon>Bacillati</taxon>
        <taxon>Bacillota</taxon>
        <taxon>Bacilli</taxon>
        <taxon>Bacillales</taxon>
        <taxon>Paenibacillaceae</taxon>
        <taxon>Paenibacillus</taxon>
    </lineage>
</organism>
<dbReference type="Pfam" id="PF00496">
    <property type="entry name" value="SBP_bac_5"/>
    <property type="match status" value="1"/>
</dbReference>
<comment type="caution">
    <text evidence="7">The sequence shown here is derived from an EMBL/GenBank/DDBJ whole genome shotgun (WGS) entry which is preliminary data.</text>
</comment>
<proteinExistence type="inferred from homology"/>
<keyword evidence="8" id="KW-1185">Reference proteome</keyword>
<dbReference type="SUPFAM" id="SSF53850">
    <property type="entry name" value="Periplasmic binding protein-like II"/>
    <property type="match status" value="1"/>
</dbReference>
<name>A0ABT1YR44_9BACL</name>
<evidence type="ECO:0000256" key="1">
    <source>
        <dbReference type="ARBA" id="ARBA00005695"/>
    </source>
</evidence>
<accession>A0ABT1YR44</accession>
<feature type="domain" description="Solute-binding protein family 5" evidence="6">
    <location>
        <begin position="91"/>
        <end position="448"/>
    </location>
</feature>
<evidence type="ECO:0000313" key="8">
    <source>
        <dbReference type="Proteomes" id="UP001300012"/>
    </source>
</evidence>
<dbReference type="Gene3D" id="3.10.105.10">
    <property type="entry name" value="Dipeptide-binding Protein, Domain 3"/>
    <property type="match status" value="1"/>
</dbReference>
<protein>
    <submittedName>
        <fullName evidence="7">ABC transporter substrate-binding protein</fullName>
    </submittedName>
</protein>
<keyword evidence="2" id="KW-0813">Transport</keyword>
<dbReference type="PANTHER" id="PTHR30290">
    <property type="entry name" value="PERIPLASMIC BINDING COMPONENT OF ABC TRANSPORTER"/>
    <property type="match status" value="1"/>
</dbReference>
<feature type="chain" id="PRO_5045366933" evidence="5">
    <location>
        <begin position="33"/>
        <end position="526"/>
    </location>
</feature>
<dbReference type="EMBL" id="JANQBD010000030">
    <property type="protein sequence ID" value="MCR8635657.1"/>
    <property type="molecule type" value="Genomic_DNA"/>
</dbReference>
<dbReference type="PANTHER" id="PTHR30290:SF9">
    <property type="entry name" value="OLIGOPEPTIDE-BINDING PROTEIN APPA"/>
    <property type="match status" value="1"/>
</dbReference>
<dbReference type="Gene3D" id="3.90.76.10">
    <property type="entry name" value="Dipeptide-binding Protein, Domain 1"/>
    <property type="match status" value="1"/>
</dbReference>
<dbReference type="Proteomes" id="UP001300012">
    <property type="component" value="Unassembled WGS sequence"/>
</dbReference>
<dbReference type="CDD" id="cd08498">
    <property type="entry name" value="PBP2_NikA_DppA_OppA_like_2"/>
    <property type="match status" value="1"/>
</dbReference>
<dbReference type="PROSITE" id="PS51257">
    <property type="entry name" value="PROKAR_LIPOPROTEIN"/>
    <property type="match status" value="1"/>
</dbReference>